<proteinExistence type="inferred from homology"/>
<dbReference type="RefSeq" id="WP_187280996.1">
    <property type="nucleotide sequence ID" value="NZ_BAABFD010000018.1"/>
</dbReference>
<gene>
    <name evidence="4" type="ORF">OUY24_37625</name>
</gene>
<dbReference type="PANTHER" id="PTHR30466:SF11">
    <property type="entry name" value="FLAVIN-DEPENDENT MONOOXYGENASE, REDUCTASE SUBUNIT HSAB"/>
    <property type="match status" value="1"/>
</dbReference>
<dbReference type="PANTHER" id="PTHR30466">
    <property type="entry name" value="FLAVIN REDUCTASE"/>
    <property type="match status" value="1"/>
</dbReference>
<evidence type="ECO:0000259" key="3">
    <source>
        <dbReference type="SMART" id="SM00903"/>
    </source>
</evidence>
<keyword evidence="5" id="KW-1185">Reference proteome</keyword>
<dbReference type="SMART" id="SM00903">
    <property type="entry name" value="Flavin_Reduct"/>
    <property type="match status" value="1"/>
</dbReference>
<evidence type="ECO:0000313" key="4">
    <source>
        <dbReference type="EMBL" id="MDA0646380.1"/>
    </source>
</evidence>
<evidence type="ECO:0000256" key="2">
    <source>
        <dbReference type="ARBA" id="ARBA00023002"/>
    </source>
</evidence>
<dbReference type="InterPro" id="IPR050268">
    <property type="entry name" value="NADH-dep_flavin_reductase"/>
</dbReference>
<keyword evidence="2" id="KW-0560">Oxidoreductase</keyword>
<protein>
    <submittedName>
        <fullName evidence="4">Flavin reductase family protein</fullName>
    </submittedName>
</protein>
<name>A0ABT4TAI9_9ACTN</name>
<reference evidence="4 5" key="1">
    <citation type="submission" date="2022-11" db="EMBL/GenBank/DDBJ databases">
        <title>Nonomuraea corallina sp. nov., a new species of the genus Nonomuraea isolated from sea side sediment in Thai sea.</title>
        <authorList>
            <person name="Ngamcharungchit C."/>
            <person name="Matsumoto A."/>
            <person name="Suriyachadkun C."/>
            <person name="Panbangred W."/>
            <person name="Inahashi Y."/>
            <person name="Intra B."/>
        </authorList>
    </citation>
    <scope>NUCLEOTIDE SEQUENCE [LARGE SCALE GENOMIC DNA]</scope>
    <source>
        <strain evidence="4 5">DSM 43553</strain>
    </source>
</reference>
<feature type="domain" description="Flavin reductase like" evidence="3">
    <location>
        <begin position="11"/>
        <end position="155"/>
    </location>
</feature>
<organism evidence="4 5">
    <name type="scientific">Nonomuraea ferruginea</name>
    <dbReference type="NCBI Taxonomy" id="46174"/>
    <lineage>
        <taxon>Bacteria</taxon>
        <taxon>Bacillati</taxon>
        <taxon>Actinomycetota</taxon>
        <taxon>Actinomycetes</taxon>
        <taxon>Streptosporangiales</taxon>
        <taxon>Streptosporangiaceae</taxon>
        <taxon>Nonomuraea</taxon>
    </lineage>
</organism>
<sequence length="170" mass="17937">MFDSDRFRQVMGHVPTGVAVVTAMTRQGPVGLTVGSFVSASLDPPLVGFLPARTSTTWPLIVPLGTFCVNVLGEDDESLCRGFARSGGRKFDGVDWTLSEATGSPVISGALAWFDCAFEHSYPAGDHLFVLGRVLDLGVRAQGRPLIFCHGRYQQLATGSTAGSAVSFGG</sequence>
<dbReference type="Gene3D" id="2.30.110.10">
    <property type="entry name" value="Electron Transport, Fmn-binding Protein, Chain A"/>
    <property type="match status" value="1"/>
</dbReference>
<dbReference type="EMBL" id="JAPNUD010000192">
    <property type="protein sequence ID" value="MDA0646380.1"/>
    <property type="molecule type" value="Genomic_DNA"/>
</dbReference>
<dbReference type="InterPro" id="IPR002563">
    <property type="entry name" value="Flavin_Rdtase-like_dom"/>
</dbReference>
<dbReference type="Pfam" id="PF01613">
    <property type="entry name" value="Flavin_Reduct"/>
    <property type="match status" value="1"/>
</dbReference>
<dbReference type="InterPro" id="IPR012349">
    <property type="entry name" value="Split_barrel_FMN-bd"/>
</dbReference>
<accession>A0ABT4TAI9</accession>
<dbReference type="SUPFAM" id="SSF50475">
    <property type="entry name" value="FMN-binding split barrel"/>
    <property type="match status" value="1"/>
</dbReference>
<comment type="caution">
    <text evidence="4">The sequence shown here is derived from an EMBL/GenBank/DDBJ whole genome shotgun (WGS) entry which is preliminary data.</text>
</comment>
<dbReference type="Proteomes" id="UP001212498">
    <property type="component" value="Unassembled WGS sequence"/>
</dbReference>
<evidence type="ECO:0000313" key="5">
    <source>
        <dbReference type="Proteomes" id="UP001212498"/>
    </source>
</evidence>
<evidence type="ECO:0000256" key="1">
    <source>
        <dbReference type="ARBA" id="ARBA00008898"/>
    </source>
</evidence>
<comment type="similarity">
    <text evidence="1">Belongs to the non-flavoprotein flavin reductase family.</text>
</comment>